<accession>A0A2X3J4H9</accession>
<feature type="chain" id="PRO_5016143502" evidence="1">
    <location>
        <begin position="27"/>
        <end position="87"/>
    </location>
</feature>
<keyword evidence="1" id="KW-0732">Signal</keyword>
<protein>
    <submittedName>
        <fullName evidence="2">Uncharacterized protein</fullName>
    </submittedName>
</protein>
<dbReference type="EMBL" id="UAVU01000006">
    <property type="protein sequence ID" value="SQC90943.1"/>
    <property type="molecule type" value="Genomic_DNA"/>
</dbReference>
<evidence type="ECO:0000313" key="2">
    <source>
        <dbReference type="EMBL" id="SQC90943.1"/>
    </source>
</evidence>
<gene>
    <name evidence="2" type="ORF">NCTC12120_04089</name>
</gene>
<proteinExistence type="predicted"/>
<feature type="signal peptide" evidence="1">
    <location>
        <begin position="1"/>
        <end position="26"/>
    </location>
</feature>
<dbReference type="Proteomes" id="UP000251197">
    <property type="component" value="Unassembled WGS sequence"/>
</dbReference>
<dbReference type="InterPro" id="IPR008962">
    <property type="entry name" value="PapD-like_sf"/>
</dbReference>
<organism evidence="2 3">
    <name type="scientific">Cedecea neteri</name>
    <dbReference type="NCBI Taxonomy" id="158822"/>
    <lineage>
        <taxon>Bacteria</taxon>
        <taxon>Pseudomonadati</taxon>
        <taxon>Pseudomonadota</taxon>
        <taxon>Gammaproteobacteria</taxon>
        <taxon>Enterobacterales</taxon>
        <taxon>Enterobacteriaceae</taxon>
        <taxon>Cedecea</taxon>
    </lineage>
</organism>
<dbReference type="AlphaFoldDB" id="A0A2X3J4H9"/>
<sequence length="87" mass="9078">MKMKLGGRPACACLLLALVVGHNALAGGLQISPVNLTLSATQNADGIWLSNEGTAPLNAQVRVFNWQQSGNGRQAVNSQGWSLAHPS</sequence>
<evidence type="ECO:0000313" key="3">
    <source>
        <dbReference type="Proteomes" id="UP000251197"/>
    </source>
</evidence>
<evidence type="ECO:0000256" key="1">
    <source>
        <dbReference type="SAM" id="SignalP"/>
    </source>
</evidence>
<dbReference type="SUPFAM" id="SSF49354">
    <property type="entry name" value="PapD-like"/>
    <property type="match status" value="1"/>
</dbReference>
<name>A0A2X3J4H9_9ENTR</name>
<reference evidence="2 3" key="1">
    <citation type="submission" date="2018-06" db="EMBL/GenBank/DDBJ databases">
        <authorList>
            <consortium name="Pathogen Informatics"/>
            <person name="Doyle S."/>
        </authorList>
    </citation>
    <scope>NUCLEOTIDE SEQUENCE [LARGE SCALE GENOMIC DNA]</scope>
    <source>
        <strain evidence="2 3">NCTC12120</strain>
    </source>
</reference>